<dbReference type="EnsemblMetazoa" id="Aqu2.1.36911_001">
    <property type="protein sequence ID" value="Aqu2.1.36911_001"/>
    <property type="gene ID" value="Aqu2.1.36911"/>
</dbReference>
<protein>
    <submittedName>
        <fullName evidence="2">Uncharacterized protein</fullName>
    </submittedName>
</protein>
<evidence type="ECO:0000313" key="2">
    <source>
        <dbReference type="EnsemblMetazoa" id="Aqu2.1.36911_001"/>
    </source>
</evidence>
<proteinExistence type="predicted"/>
<reference evidence="2" key="1">
    <citation type="submission" date="2017-05" db="UniProtKB">
        <authorList>
            <consortium name="EnsemblMetazoa"/>
        </authorList>
    </citation>
    <scope>IDENTIFICATION</scope>
</reference>
<name>A0A1X7VA63_AMPQE</name>
<dbReference type="InParanoid" id="A0A1X7VA63"/>
<evidence type="ECO:0000256" key="1">
    <source>
        <dbReference type="SAM" id="MobiDB-lite"/>
    </source>
</evidence>
<sequence>MDKQYNVEEVLDLVFNDDSHKVFWRDSVDELGLEDDDDKCILATDVTIDDTIVNTRTDFKTGTEPATTLSFPAGDVDLSSTSTPAA</sequence>
<organism evidence="2">
    <name type="scientific">Amphimedon queenslandica</name>
    <name type="common">Sponge</name>
    <dbReference type="NCBI Taxonomy" id="400682"/>
    <lineage>
        <taxon>Eukaryota</taxon>
        <taxon>Metazoa</taxon>
        <taxon>Porifera</taxon>
        <taxon>Demospongiae</taxon>
        <taxon>Heteroscleromorpha</taxon>
        <taxon>Haplosclerida</taxon>
        <taxon>Niphatidae</taxon>
        <taxon>Amphimedon</taxon>
    </lineage>
</organism>
<dbReference type="AlphaFoldDB" id="A0A1X7VA63"/>
<feature type="region of interest" description="Disordered" evidence="1">
    <location>
        <begin position="63"/>
        <end position="86"/>
    </location>
</feature>
<accession>A0A1X7VA63</accession>